<feature type="signal peptide" evidence="2">
    <location>
        <begin position="1"/>
        <end position="28"/>
    </location>
</feature>
<evidence type="ECO:0000256" key="2">
    <source>
        <dbReference type="SAM" id="SignalP"/>
    </source>
</evidence>
<evidence type="ECO:0000313" key="4">
    <source>
        <dbReference type="Proteomes" id="UP000192917"/>
    </source>
</evidence>
<dbReference type="EMBL" id="FWZX01000038">
    <property type="protein sequence ID" value="SMF78430.1"/>
    <property type="molecule type" value="Genomic_DNA"/>
</dbReference>
<evidence type="ECO:0000256" key="1">
    <source>
        <dbReference type="SAM" id="MobiDB-lite"/>
    </source>
</evidence>
<name>A0A1Y6CTM5_9PROT</name>
<accession>A0A1Y6CTM5</accession>
<dbReference type="STRING" id="560819.SAMN05428998_13842"/>
<keyword evidence="4" id="KW-1185">Reference proteome</keyword>
<feature type="region of interest" description="Disordered" evidence="1">
    <location>
        <begin position="118"/>
        <end position="137"/>
    </location>
</feature>
<gene>
    <name evidence="3" type="ORF">SAMN05428998_13842</name>
</gene>
<sequence length="209" mass="23040">MPRTVLRRLTLCLLPLAAAALFAGRARAGENEAIALHVVPGQYVQMTYGSRPVQVLEMLAVIRDHGTEPIRIVSTRCEAIGAESRSRLAQALGLQAHTCSLDQTLPWELHPGRSRRIGFSWPVATPRPPGREKARRTQPGVENLRIAGLEVLRASEHGRTGDLVRIVLTLEDGSQARSEGFLVEPFVHKARNLHEHYLFGGTQPSRAAR</sequence>
<protein>
    <submittedName>
        <fullName evidence="3">Uncharacterized protein</fullName>
    </submittedName>
</protein>
<dbReference type="RefSeq" id="WP_085126182.1">
    <property type="nucleotide sequence ID" value="NZ_FWZX01000038.1"/>
</dbReference>
<organism evidence="3 4">
    <name type="scientific">Tistlia consotensis USBA 355</name>
    <dbReference type="NCBI Taxonomy" id="560819"/>
    <lineage>
        <taxon>Bacteria</taxon>
        <taxon>Pseudomonadati</taxon>
        <taxon>Pseudomonadota</taxon>
        <taxon>Alphaproteobacteria</taxon>
        <taxon>Rhodospirillales</taxon>
        <taxon>Rhodovibrionaceae</taxon>
        <taxon>Tistlia</taxon>
    </lineage>
</organism>
<keyword evidence="2" id="KW-0732">Signal</keyword>
<evidence type="ECO:0000313" key="3">
    <source>
        <dbReference type="EMBL" id="SMF78430.1"/>
    </source>
</evidence>
<reference evidence="3 4" key="1">
    <citation type="submission" date="2017-04" db="EMBL/GenBank/DDBJ databases">
        <authorList>
            <person name="Afonso C.L."/>
            <person name="Miller P.J."/>
            <person name="Scott M.A."/>
            <person name="Spackman E."/>
            <person name="Goraichik I."/>
            <person name="Dimitrov K.M."/>
            <person name="Suarez D.L."/>
            <person name="Swayne D.E."/>
        </authorList>
    </citation>
    <scope>NUCLEOTIDE SEQUENCE [LARGE SCALE GENOMIC DNA]</scope>
    <source>
        <strain evidence="3 4">USBA 355</strain>
    </source>
</reference>
<feature type="chain" id="PRO_5012350960" evidence="2">
    <location>
        <begin position="29"/>
        <end position="209"/>
    </location>
</feature>
<dbReference type="AlphaFoldDB" id="A0A1Y6CTM5"/>
<proteinExistence type="predicted"/>
<dbReference type="Proteomes" id="UP000192917">
    <property type="component" value="Unassembled WGS sequence"/>
</dbReference>